<dbReference type="EMBL" id="FNYD01000001">
    <property type="protein sequence ID" value="SEI46310.1"/>
    <property type="molecule type" value="Genomic_DNA"/>
</dbReference>
<evidence type="ECO:0000313" key="3">
    <source>
        <dbReference type="Proteomes" id="UP000199379"/>
    </source>
</evidence>
<protein>
    <submittedName>
        <fullName evidence="2">Uncharacterized metal-binding protein YceD, DUF177 family</fullName>
    </submittedName>
</protein>
<organism evidence="2 3">
    <name type="scientific">Cribrihabitans marinus</name>
    <dbReference type="NCBI Taxonomy" id="1227549"/>
    <lineage>
        <taxon>Bacteria</taxon>
        <taxon>Pseudomonadati</taxon>
        <taxon>Pseudomonadota</taxon>
        <taxon>Alphaproteobacteria</taxon>
        <taxon>Rhodobacterales</taxon>
        <taxon>Paracoccaceae</taxon>
        <taxon>Cribrihabitans</taxon>
    </lineage>
</organism>
<accession>A0A1H6R3F1</accession>
<dbReference type="OrthoDB" id="8443793at2"/>
<dbReference type="AlphaFoldDB" id="A0A1H6R3F1"/>
<reference evidence="2 3" key="1">
    <citation type="submission" date="2016-10" db="EMBL/GenBank/DDBJ databases">
        <authorList>
            <person name="de Groot N.N."/>
        </authorList>
    </citation>
    <scope>NUCLEOTIDE SEQUENCE [LARGE SCALE GENOMIC DNA]</scope>
    <source>
        <strain evidence="2 3">DSM 29340</strain>
    </source>
</reference>
<evidence type="ECO:0000313" key="2">
    <source>
        <dbReference type="EMBL" id="SEI46310.1"/>
    </source>
</evidence>
<dbReference type="Proteomes" id="UP000199379">
    <property type="component" value="Unassembled WGS sequence"/>
</dbReference>
<gene>
    <name evidence="2" type="ORF">SAMN05444007_101267</name>
</gene>
<feature type="region of interest" description="Disordered" evidence="1">
    <location>
        <begin position="141"/>
        <end position="162"/>
    </location>
</feature>
<dbReference type="InterPro" id="IPR003772">
    <property type="entry name" value="YceD"/>
</dbReference>
<sequence length="178" mass="19157">MTEVTALRVAQLPQNSPTPFDLQPDRAHLDGLAEALGLLGLRKLRFSGEITAQGSRDWLLTGHLGATVVQPCVVTLEPVTTRIEAPVRRLYLEDWQPPEAEEAEMPEDDEAEALGTVIDPGAVMAEALALALPLYPRKDGVGPGDTAFAAPGKEPLTDDDVKPFAGLSALRDKLKKEQ</sequence>
<name>A0A1H6R3F1_9RHOB</name>
<dbReference type="RefSeq" id="WP_092361761.1">
    <property type="nucleotide sequence ID" value="NZ_BMGV01000001.1"/>
</dbReference>
<proteinExistence type="predicted"/>
<dbReference type="STRING" id="1227549.SAMN05444007_101267"/>
<dbReference type="Pfam" id="PF02620">
    <property type="entry name" value="YceD"/>
    <property type="match status" value="1"/>
</dbReference>
<keyword evidence="3" id="KW-1185">Reference proteome</keyword>
<evidence type="ECO:0000256" key="1">
    <source>
        <dbReference type="SAM" id="MobiDB-lite"/>
    </source>
</evidence>